<evidence type="ECO:0000313" key="3">
    <source>
        <dbReference type="Proteomes" id="UP000616346"/>
    </source>
</evidence>
<dbReference type="Proteomes" id="UP000616346">
    <property type="component" value="Unassembled WGS sequence"/>
</dbReference>
<evidence type="ECO:0000313" key="2">
    <source>
        <dbReference type="EMBL" id="MBD8002505.1"/>
    </source>
</evidence>
<organism evidence="2 3">
    <name type="scientific">Phocaeicola faecium</name>
    <dbReference type="NCBI Taxonomy" id="2762213"/>
    <lineage>
        <taxon>Bacteria</taxon>
        <taxon>Pseudomonadati</taxon>
        <taxon>Bacteroidota</taxon>
        <taxon>Bacteroidia</taxon>
        <taxon>Bacteroidales</taxon>
        <taxon>Bacteroidaceae</taxon>
        <taxon>Phocaeicola</taxon>
    </lineage>
</organism>
<feature type="transmembrane region" description="Helical" evidence="1">
    <location>
        <begin position="42"/>
        <end position="61"/>
    </location>
</feature>
<name>A0ABR8VCP0_9BACT</name>
<proteinExistence type="predicted"/>
<keyword evidence="1" id="KW-0472">Membrane</keyword>
<dbReference type="RefSeq" id="WP_191710388.1">
    <property type="nucleotide sequence ID" value="NZ_JACSPQ010000010.1"/>
</dbReference>
<reference evidence="2 3" key="1">
    <citation type="submission" date="2020-08" db="EMBL/GenBank/DDBJ databases">
        <title>A Genomic Blueprint of the Chicken Gut Microbiome.</title>
        <authorList>
            <person name="Gilroy R."/>
            <person name="Ravi A."/>
            <person name="Getino M."/>
            <person name="Pursley I."/>
            <person name="Horton D.L."/>
            <person name="Alikhan N.-F."/>
            <person name="Baker D."/>
            <person name="Gharbi K."/>
            <person name="Hall N."/>
            <person name="Watson M."/>
            <person name="Adriaenssens E.M."/>
            <person name="Foster-Nyarko E."/>
            <person name="Jarju S."/>
            <person name="Secka A."/>
            <person name="Antonio M."/>
            <person name="Oren A."/>
            <person name="Chaudhuri R."/>
            <person name="La Ragione R.M."/>
            <person name="Hildebrand F."/>
            <person name="Pallen M.J."/>
        </authorList>
    </citation>
    <scope>NUCLEOTIDE SEQUENCE [LARGE SCALE GENOMIC DNA]</scope>
    <source>
        <strain evidence="2 3">Sa1YUN3</strain>
    </source>
</reference>
<sequence length="153" mass="18127">MNNRITQIYKQRYLSEFQNIFIIFWVIDLVDGVDYGFQSDMFFYAIIFTTVVSFLLLIIYATQKVRNDKLFYGKVTPWVEVTEPTGYIKTKKTLARWKVTYYLSLYAVMPAILFYLYYQGSPYEELLHGIVTTIFMIWLIAGFVLFFNGDEDA</sequence>
<protein>
    <submittedName>
        <fullName evidence="2">Uncharacterized protein</fullName>
    </submittedName>
</protein>
<feature type="transmembrane region" description="Helical" evidence="1">
    <location>
        <begin position="12"/>
        <end position="30"/>
    </location>
</feature>
<evidence type="ECO:0000256" key="1">
    <source>
        <dbReference type="SAM" id="Phobius"/>
    </source>
</evidence>
<feature type="transmembrane region" description="Helical" evidence="1">
    <location>
        <begin position="126"/>
        <end position="147"/>
    </location>
</feature>
<dbReference type="EMBL" id="JACSPQ010000010">
    <property type="protein sequence ID" value="MBD8002505.1"/>
    <property type="molecule type" value="Genomic_DNA"/>
</dbReference>
<comment type="caution">
    <text evidence="2">The sequence shown here is derived from an EMBL/GenBank/DDBJ whole genome shotgun (WGS) entry which is preliminary data.</text>
</comment>
<keyword evidence="3" id="KW-1185">Reference proteome</keyword>
<keyword evidence="1" id="KW-1133">Transmembrane helix</keyword>
<accession>A0ABR8VCP0</accession>
<keyword evidence="1" id="KW-0812">Transmembrane</keyword>
<gene>
    <name evidence="2" type="ORF">H9626_09825</name>
</gene>
<feature type="transmembrane region" description="Helical" evidence="1">
    <location>
        <begin position="99"/>
        <end position="120"/>
    </location>
</feature>